<gene>
    <name evidence="1" type="ORF">MILVUS5_LOCUS33481</name>
</gene>
<keyword evidence="2" id="KW-1185">Reference proteome</keyword>
<protein>
    <submittedName>
        <fullName evidence="1">Uncharacterized protein</fullName>
    </submittedName>
</protein>
<evidence type="ECO:0000313" key="2">
    <source>
        <dbReference type="Proteomes" id="UP001177021"/>
    </source>
</evidence>
<organism evidence="1 2">
    <name type="scientific">Trifolium pratense</name>
    <name type="common">Red clover</name>
    <dbReference type="NCBI Taxonomy" id="57577"/>
    <lineage>
        <taxon>Eukaryota</taxon>
        <taxon>Viridiplantae</taxon>
        <taxon>Streptophyta</taxon>
        <taxon>Embryophyta</taxon>
        <taxon>Tracheophyta</taxon>
        <taxon>Spermatophyta</taxon>
        <taxon>Magnoliopsida</taxon>
        <taxon>eudicotyledons</taxon>
        <taxon>Gunneridae</taxon>
        <taxon>Pentapetalae</taxon>
        <taxon>rosids</taxon>
        <taxon>fabids</taxon>
        <taxon>Fabales</taxon>
        <taxon>Fabaceae</taxon>
        <taxon>Papilionoideae</taxon>
        <taxon>50 kb inversion clade</taxon>
        <taxon>NPAAA clade</taxon>
        <taxon>Hologalegina</taxon>
        <taxon>IRL clade</taxon>
        <taxon>Trifolieae</taxon>
        <taxon>Trifolium</taxon>
    </lineage>
</organism>
<evidence type="ECO:0000313" key="1">
    <source>
        <dbReference type="EMBL" id="CAJ2669230.1"/>
    </source>
</evidence>
<sequence>MIKLGSICIMMGALFALFSVITNGSDLSLVEDKIPFCPRHLDLPGTCRNSRSCGEDLNAAFGASAMVQDCICQDLPNNKHRCTCCCACQAEKDEKTNFFPRNFNDNGLQCNKI</sequence>
<comment type="caution">
    <text evidence="1">The sequence shown here is derived from an EMBL/GenBank/DDBJ whole genome shotgun (WGS) entry which is preliminary data.</text>
</comment>
<proteinExistence type="predicted"/>
<accession>A0ACB0LKR3</accession>
<reference evidence="1" key="1">
    <citation type="submission" date="2023-10" db="EMBL/GenBank/DDBJ databases">
        <authorList>
            <person name="Rodriguez Cubillos JULIANA M."/>
            <person name="De Vega J."/>
        </authorList>
    </citation>
    <scope>NUCLEOTIDE SEQUENCE</scope>
</reference>
<dbReference type="Proteomes" id="UP001177021">
    <property type="component" value="Unassembled WGS sequence"/>
</dbReference>
<dbReference type="EMBL" id="CASHSV030000615">
    <property type="protein sequence ID" value="CAJ2669230.1"/>
    <property type="molecule type" value="Genomic_DNA"/>
</dbReference>
<name>A0ACB0LKR3_TRIPR</name>